<feature type="domain" description="TATA element modulatory factor 1 TATA binding" evidence="3">
    <location>
        <begin position="72"/>
        <end position="180"/>
    </location>
</feature>
<dbReference type="InterPro" id="IPR022091">
    <property type="entry name" value="TMF_TATA-bd"/>
</dbReference>
<name>A0A6A6FMZ7_9PEZI</name>
<gene>
    <name evidence="4" type="ORF">CERZMDRAFT_90216</name>
</gene>
<feature type="coiled-coil region" evidence="1">
    <location>
        <begin position="154"/>
        <end position="181"/>
    </location>
</feature>
<evidence type="ECO:0000313" key="5">
    <source>
        <dbReference type="Proteomes" id="UP000799539"/>
    </source>
</evidence>
<dbReference type="GO" id="GO:0005794">
    <property type="term" value="C:Golgi apparatus"/>
    <property type="evidence" value="ECO:0007669"/>
    <property type="project" value="TreeGrafter"/>
</dbReference>
<feature type="compositionally biased region" description="Polar residues" evidence="2">
    <location>
        <begin position="52"/>
        <end position="70"/>
    </location>
</feature>
<protein>
    <recommendedName>
        <fullName evidence="3">TATA element modulatory factor 1 TATA binding domain-containing protein</fullName>
    </recommendedName>
</protein>
<dbReference type="Pfam" id="PF12325">
    <property type="entry name" value="TMF_TATA_bd"/>
    <property type="match status" value="1"/>
</dbReference>
<reference evidence="4" key="1">
    <citation type="journal article" date="2020" name="Stud. Mycol.">
        <title>101 Dothideomycetes genomes: a test case for predicting lifestyles and emergence of pathogens.</title>
        <authorList>
            <person name="Haridas S."/>
            <person name="Albert R."/>
            <person name="Binder M."/>
            <person name="Bloem J."/>
            <person name="Labutti K."/>
            <person name="Salamov A."/>
            <person name="Andreopoulos B."/>
            <person name="Baker S."/>
            <person name="Barry K."/>
            <person name="Bills G."/>
            <person name="Bluhm B."/>
            <person name="Cannon C."/>
            <person name="Castanera R."/>
            <person name="Culley D."/>
            <person name="Daum C."/>
            <person name="Ezra D."/>
            <person name="Gonzalez J."/>
            <person name="Henrissat B."/>
            <person name="Kuo A."/>
            <person name="Liang C."/>
            <person name="Lipzen A."/>
            <person name="Lutzoni F."/>
            <person name="Magnuson J."/>
            <person name="Mondo S."/>
            <person name="Nolan M."/>
            <person name="Ohm R."/>
            <person name="Pangilinan J."/>
            <person name="Park H.-J."/>
            <person name="Ramirez L."/>
            <person name="Alfaro M."/>
            <person name="Sun H."/>
            <person name="Tritt A."/>
            <person name="Yoshinaga Y."/>
            <person name="Zwiers L.-H."/>
            <person name="Turgeon B."/>
            <person name="Goodwin S."/>
            <person name="Spatafora J."/>
            <person name="Crous P."/>
            <person name="Grigoriev I."/>
        </authorList>
    </citation>
    <scope>NUCLEOTIDE SEQUENCE</scope>
    <source>
        <strain evidence="4">SCOH1-5</strain>
    </source>
</reference>
<dbReference type="GO" id="GO:0005783">
    <property type="term" value="C:endoplasmic reticulum"/>
    <property type="evidence" value="ECO:0007669"/>
    <property type="project" value="TreeGrafter"/>
</dbReference>
<accession>A0A6A6FMZ7</accession>
<sequence>MPSSTTNSARGGVGTPIDASPSISRRESMLSLQPGDIPPTPSLEIPDRLSEGGSSSPQRTIADLVSNSTAGPEAGPSVQLVERMSSLVRKLESEKATFKDELSRLQQQRDSARDEVVELMREVESKRGSEAKMTEMSSELDGMRKRYDASLEMLGEREEEVEELKADVVELKRIYKELVETKVGR</sequence>
<dbReference type="OrthoDB" id="74178at2759"/>
<evidence type="ECO:0000256" key="2">
    <source>
        <dbReference type="SAM" id="MobiDB-lite"/>
    </source>
</evidence>
<dbReference type="PANTHER" id="PTHR46515:SF1">
    <property type="entry name" value="TATA ELEMENT MODULATORY FACTOR"/>
    <property type="match status" value="1"/>
</dbReference>
<evidence type="ECO:0000259" key="3">
    <source>
        <dbReference type="Pfam" id="PF12325"/>
    </source>
</evidence>
<keyword evidence="5" id="KW-1185">Reference proteome</keyword>
<dbReference type="PANTHER" id="PTHR46515">
    <property type="entry name" value="TATA ELEMENT MODULATORY FACTOR TMF1"/>
    <property type="match status" value="1"/>
</dbReference>
<organism evidence="4 5">
    <name type="scientific">Cercospora zeae-maydis SCOH1-5</name>
    <dbReference type="NCBI Taxonomy" id="717836"/>
    <lineage>
        <taxon>Eukaryota</taxon>
        <taxon>Fungi</taxon>
        <taxon>Dikarya</taxon>
        <taxon>Ascomycota</taxon>
        <taxon>Pezizomycotina</taxon>
        <taxon>Dothideomycetes</taxon>
        <taxon>Dothideomycetidae</taxon>
        <taxon>Mycosphaerellales</taxon>
        <taxon>Mycosphaerellaceae</taxon>
        <taxon>Cercospora</taxon>
    </lineage>
</organism>
<dbReference type="Proteomes" id="UP000799539">
    <property type="component" value="Unassembled WGS sequence"/>
</dbReference>
<evidence type="ECO:0000313" key="4">
    <source>
        <dbReference type="EMBL" id="KAF2214799.1"/>
    </source>
</evidence>
<feature type="region of interest" description="Disordered" evidence="2">
    <location>
        <begin position="1"/>
        <end position="79"/>
    </location>
</feature>
<dbReference type="InterPro" id="IPR052602">
    <property type="entry name" value="Growth_transcription_reg"/>
</dbReference>
<proteinExistence type="predicted"/>
<dbReference type="AlphaFoldDB" id="A0A6A6FMZ7"/>
<feature type="coiled-coil region" evidence="1">
    <location>
        <begin position="81"/>
        <end position="122"/>
    </location>
</feature>
<keyword evidence="1" id="KW-0175">Coiled coil</keyword>
<evidence type="ECO:0000256" key="1">
    <source>
        <dbReference type="SAM" id="Coils"/>
    </source>
</evidence>
<dbReference type="EMBL" id="ML992667">
    <property type="protein sequence ID" value="KAF2214799.1"/>
    <property type="molecule type" value="Genomic_DNA"/>
</dbReference>